<dbReference type="PANTHER" id="PTHR10194">
    <property type="entry name" value="RAS GTPASE-ACTIVATING PROTEINS"/>
    <property type="match status" value="1"/>
</dbReference>
<sequence length="533" mass="60696">MCCNHSFEEQGEIKCHRLSSRTSCNRLLRSWVISHRVVAVHHLGVQDFVDATHTSHSSVALRLVAFRSEPEPVFFRLSEATKNWKKPMAERTAVTTAGDDRTLRLMDGRTYVRKGDRCRGQTGLALFCLRRRLATSLTDGRRQADRLRETHADVYPPLQFNQPANPSCQLFAIDASLFVSITDVDVVALCTILLVYRVLDYCDLSLTSTRSTDLYALITVQNVHSSDYQGTKKMRIRRKSFSSGIVSPVGAISLDLNRLNVNDDGARDAAATSGEDFSTGCLMDSSSSSYFPVVRLSIWQDMLRSFSSYFHGEVLIPLTKEIMNSHRHVAWYYLKPRNSQTESDFLDETSKQSEPVHQSKQGEEYGSLRLRIAYSVDHILRGQFYNELWSLLLDSFKVEPFRCSAVEVFPHLPKAEDVNTLFRSSSFTTRCVFELMKLVGQQYLIGTLKPCIDKIACTFKIFVENKPCEVDPEKIAEGQSLEENTRNLIIYAEMTLSRIVDSNHRCPQLLKEVFKILRETTAKFFPSETLLRC</sequence>
<dbReference type="SUPFAM" id="SSF48350">
    <property type="entry name" value="GTPase activation domain, GAP"/>
    <property type="match status" value="1"/>
</dbReference>
<dbReference type="InterPro" id="IPR008936">
    <property type="entry name" value="Rho_GTPase_activation_prot"/>
</dbReference>
<keyword evidence="1" id="KW-0343">GTPase activation</keyword>
<proteinExistence type="predicted"/>
<name>A0A183J1F5_9BILA</name>
<reference evidence="3 4" key="2">
    <citation type="submission" date="2018-11" db="EMBL/GenBank/DDBJ databases">
        <authorList>
            <consortium name="Pathogen Informatics"/>
        </authorList>
    </citation>
    <scope>NUCLEOTIDE SEQUENCE [LARGE SCALE GENOMIC DNA]</scope>
</reference>
<dbReference type="GO" id="GO:0005096">
    <property type="term" value="F:GTPase activator activity"/>
    <property type="evidence" value="ECO:0007669"/>
    <property type="project" value="UniProtKB-KW"/>
</dbReference>
<reference evidence="5" key="1">
    <citation type="submission" date="2016-06" db="UniProtKB">
        <authorList>
            <consortium name="WormBaseParasite"/>
        </authorList>
    </citation>
    <scope>IDENTIFICATION</scope>
</reference>
<keyword evidence="4" id="KW-1185">Reference proteome</keyword>
<organism evidence="5">
    <name type="scientific">Soboliphyme baturini</name>
    <dbReference type="NCBI Taxonomy" id="241478"/>
    <lineage>
        <taxon>Eukaryota</taxon>
        <taxon>Metazoa</taxon>
        <taxon>Ecdysozoa</taxon>
        <taxon>Nematoda</taxon>
        <taxon>Enoplea</taxon>
        <taxon>Dorylaimia</taxon>
        <taxon>Dioctophymatida</taxon>
        <taxon>Dioctophymatoidea</taxon>
        <taxon>Soboliphymatidae</taxon>
        <taxon>Soboliphyme</taxon>
    </lineage>
</organism>
<dbReference type="EMBL" id="UZAM01013057">
    <property type="protein sequence ID" value="VDP25144.1"/>
    <property type="molecule type" value="Genomic_DNA"/>
</dbReference>
<evidence type="ECO:0000313" key="5">
    <source>
        <dbReference type="WBParaSite" id="SBAD_0001005201-mRNA-1"/>
    </source>
</evidence>
<evidence type="ECO:0000259" key="2">
    <source>
        <dbReference type="PROSITE" id="PS50018"/>
    </source>
</evidence>
<dbReference type="PANTHER" id="PTHR10194:SF148">
    <property type="entry name" value="GTPASE-ACTIVATING PROTEIN"/>
    <property type="match status" value="1"/>
</dbReference>
<dbReference type="Proteomes" id="UP000270296">
    <property type="component" value="Unassembled WGS sequence"/>
</dbReference>
<dbReference type="OrthoDB" id="1562946at2759"/>
<feature type="domain" description="Ras-GAP" evidence="2">
    <location>
        <begin position="412"/>
        <end position="533"/>
    </location>
</feature>
<evidence type="ECO:0000313" key="3">
    <source>
        <dbReference type="EMBL" id="VDP25144.1"/>
    </source>
</evidence>
<dbReference type="InterPro" id="IPR001936">
    <property type="entry name" value="RasGAP_dom"/>
</dbReference>
<dbReference type="Gene3D" id="1.10.506.10">
    <property type="entry name" value="GTPase Activation - p120gap, domain 1"/>
    <property type="match status" value="1"/>
</dbReference>
<evidence type="ECO:0000313" key="4">
    <source>
        <dbReference type="Proteomes" id="UP000270296"/>
    </source>
</evidence>
<evidence type="ECO:0000256" key="1">
    <source>
        <dbReference type="ARBA" id="ARBA00022468"/>
    </source>
</evidence>
<dbReference type="AlphaFoldDB" id="A0A183J1F5"/>
<protein>
    <submittedName>
        <fullName evidence="5">Ras-GAP domain-containing protein</fullName>
    </submittedName>
</protein>
<dbReference type="Pfam" id="PF00616">
    <property type="entry name" value="RasGAP"/>
    <property type="match status" value="1"/>
</dbReference>
<gene>
    <name evidence="3" type="ORF">SBAD_LOCUS9703</name>
</gene>
<dbReference type="InterPro" id="IPR039360">
    <property type="entry name" value="Ras_GTPase"/>
</dbReference>
<accession>A0A183J1F5</accession>
<dbReference type="PROSITE" id="PS50018">
    <property type="entry name" value="RAS_GTPASE_ACTIV_2"/>
    <property type="match status" value="1"/>
</dbReference>
<dbReference type="WBParaSite" id="SBAD_0001005201-mRNA-1">
    <property type="protein sequence ID" value="SBAD_0001005201-mRNA-1"/>
    <property type="gene ID" value="SBAD_0001005201"/>
</dbReference>